<comment type="caution">
    <text evidence="2">The sequence shown here is derived from an EMBL/GenBank/DDBJ whole genome shotgun (WGS) entry which is preliminary data.</text>
</comment>
<sequence length="437" mass="49362">MRSVFQLGRSKSQSLLCLNKERFANPLRNRSRLAAIMSSRDSPGMRTHAATLVITSSAGLKLGRHFLSRERILQNLIVVELVPRGCSDARVLGVSRLFQSLWTMKGMRLWVSLLCGRKLRLSIVLALMEDGEGSGHWRKKGFGFFCLRQIAIARAFIKKAEIMLLDEASQTTSALDVELDRGVQEALEGKITIVVTHRLSTIRNAHVIAVIDDGKVPLLRFPERANRGNPNEKINTNKASRLELWQFAAAHQIAGLPSPQPMFCIHQAKESFAKVMEVLDREKESTLMSLMMYVLQKENEEAKAKAARARWALKRKIGTVDIRKKKGLAHQNSEMSKAIKRKDKECKKVMRELREEKNTLSELNQKLSSAMLEKSHLKALLKKYDDSLSRARDVMSNALQYYTSLYNFSAKKESCEVLAPSTLKEAIEDRVLEDGVG</sequence>
<dbReference type="SUPFAM" id="SSF52540">
    <property type="entry name" value="P-loop containing nucleoside triphosphate hydrolases"/>
    <property type="match status" value="1"/>
</dbReference>
<dbReference type="InterPro" id="IPR039421">
    <property type="entry name" value="Type_1_exporter"/>
</dbReference>
<evidence type="ECO:0000313" key="3">
    <source>
        <dbReference type="Proteomes" id="UP000631114"/>
    </source>
</evidence>
<dbReference type="OrthoDB" id="6500128at2759"/>
<protein>
    <recommendedName>
        <fullName evidence="4">ABC transporter domain-containing protein</fullName>
    </recommendedName>
</protein>
<reference evidence="2 3" key="1">
    <citation type="submission" date="2020-10" db="EMBL/GenBank/DDBJ databases">
        <title>The Coptis chinensis genome and diversification of protoberbering-type alkaloids.</title>
        <authorList>
            <person name="Wang B."/>
            <person name="Shu S."/>
            <person name="Song C."/>
            <person name="Liu Y."/>
        </authorList>
    </citation>
    <scope>NUCLEOTIDE SEQUENCE [LARGE SCALE GENOMIC DNA]</scope>
    <source>
        <strain evidence="2">HL-2020</strain>
        <tissue evidence="2">Leaf</tissue>
    </source>
</reference>
<organism evidence="2 3">
    <name type="scientific">Coptis chinensis</name>
    <dbReference type="NCBI Taxonomy" id="261450"/>
    <lineage>
        <taxon>Eukaryota</taxon>
        <taxon>Viridiplantae</taxon>
        <taxon>Streptophyta</taxon>
        <taxon>Embryophyta</taxon>
        <taxon>Tracheophyta</taxon>
        <taxon>Spermatophyta</taxon>
        <taxon>Magnoliopsida</taxon>
        <taxon>Ranunculales</taxon>
        <taxon>Ranunculaceae</taxon>
        <taxon>Coptidoideae</taxon>
        <taxon>Coptis</taxon>
    </lineage>
</organism>
<dbReference type="AlphaFoldDB" id="A0A835HTA3"/>
<keyword evidence="1" id="KW-0175">Coiled coil</keyword>
<dbReference type="Gene3D" id="3.40.50.300">
    <property type="entry name" value="P-loop containing nucleotide triphosphate hydrolases"/>
    <property type="match status" value="1"/>
</dbReference>
<dbReference type="InterPro" id="IPR027417">
    <property type="entry name" value="P-loop_NTPase"/>
</dbReference>
<dbReference type="PANTHER" id="PTHR24222:SF76">
    <property type="entry name" value="MYCOBACTIN IMPORT ATP-BINDING_PERMEASE PROTEIN IRTB"/>
    <property type="match status" value="1"/>
</dbReference>
<proteinExistence type="predicted"/>
<gene>
    <name evidence="2" type="ORF">IFM89_026158</name>
</gene>
<dbReference type="Proteomes" id="UP000631114">
    <property type="component" value="Unassembled WGS sequence"/>
</dbReference>
<evidence type="ECO:0008006" key="4">
    <source>
        <dbReference type="Google" id="ProtNLM"/>
    </source>
</evidence>
<dbReference type="PANTHER" id="PTHR24222">
    <property type="entry name" value="ABC TRANSPORTER B FAMILY"/>
    <property type="match status" value="1"/>
</dbReference>
<dbReference type="GO" id="GO:0042626">
    <property type="term" value="F:ATPase-coupled transmembrane transporter activity"/>
    <property type="evidence" value="ECO:0007669"/>
    <property type="project" value="TreeGrafter"/>
</dbReference>
<accession>A0A835HTA3</accession>
<feature type="coiled-coil region" evidence="1">
    <location>
        <begin position="339"/>
        <end position="380"/>
    </location>
</feature>
<keyword evidence="3" id="KW-1185">Reference proteome</keyword>
<name>A0A835HTA3_9MAGN</name>
<dbReference type="GO" id="GO:0005886">
    <property type="term" value="C:plasma membrane"/>
    <property type="evidence" value="ECO:0007669"/>
    <property type="project" value="TreeGrafter"/>
</dbReference>
<evidence type="ECO:0000313" key="2">
    <source>
        <dbReference type="EMBL" id="KAF9606545.1"/>
    </source>
</evidence>
<evidence type="ECO:0000256" key="1">
    <source>
        <dbReference type="SAM" id="Coils"/>
    </source>
</evidence>
<dbReference type="EMBL" id="JADFTS010000005">
    <property type="protein sequence ID" value="KAF9606545.1"/>
    <property type="molecule type" value="Genomic_DNA"/>
</dbReference>